<comment type="caution">
    <text evidence="3">The sequence shown here is derived from an EMBL/GenBank/DDBJ whole genome shotgun (WGS) entry which is preliminary data.</text>
</comment>
<gene>
    <name evidence="3" type="ORF">EJA10_10625</name>
</gene>
<evidence type="ECO:0000259" key="2">
    <source>
        <dbReference type="PROSITE" id="PS51740"/>
    </source>
</evidence>
<dbReference type="AlphaFoldDB" id="A0A3R9EZZ3"/>
<evidence type="ECO:0000313" key="3">
    <source>
        <dbReference type="EMBL" id="RSD26993.1"/>
    </source>
</evidence>
<feature type="domain" description="SpoVT-AbrB" evidence="2">
    <location>
        <begin position="53"/>
        <end position="98"/>
    </location>
</feature>
<sequence length="98" mass="11473">MEPYRCKEFNKYGLVRLPGKWRKQLNFTPGKLVDIVYKKDTLLVRKHMDSNTENTRVISSDGTITIPAEFKRLMGLTPEDEICVFVDKENECFIIKTM</sequence>
<dbReference type="EMBL" id="RSFW01000013">
    <property type="protein sequence ID" value="RSD26993.1"/>
    <property type="molecule type" value="Genomic_DNA"/>
</dbReference>
<organism evidence="3 4">
    <name type="scientific">Mesobacillus subterraneus</name>
    <dbReference type="NCBI Taxonomy" id="285983"/>
    <lineage>
        <taxon>Bacteria</taxon>
        <taxon>Bacillati</taxon>
        <taxon>Bacillota</taxon>
        <taxon>Bacilli</taxon>
        <taxon>Bacillales</taxon>
        <taxon>Bacillaceae</taxon>
        <taxon>Mesobacillus</taxon>
    </lineage>
</organism>
<dbReference type="Proteomes" id="UP000279911">
    <property type="component" value="Unassembled WGS sequence"/>
</dbReference>
<dbReference type="SUPFAM" id="SSF89447">
    <property type="entry name" value="AbrB/MazE/MraZ-like"/>
    <property type="match status" value="2"/>
</dbReference>
<dbReference type="OrthoDB" id="2896971at2"/>
<accession>A0A3R9EZZ3</accession>
<protein>
    <recommendedName>
        <fullName evidence="2">SpoVT-AbrB domain-containing protein</fullName>
    </recommendedName>
</protein>
<keyword evidence="1" id="KW-0238">DNA-binding</keyword>
<name>A0A3R9EZZ3_9BACI</name>
<evidence type="ECO:0000313" key="4">
    <source>
        <dbReference type="Proteomes" id="UP000279911"/>
    </source>
</evidence>
<dbReference type="InterPro" id="IPR007159">
    <property type="entry name" value="SpoVT-AbrB_dom"/>
</dbReference>
<evidence type="ECO:0000256" key="1">
    <source>
        <dbReference type="PROSITE-ProRule" id="PRU01076"/>
    </source>
</evidence>
<proteinExistence type="predicted"/>
<dbReference type="Gene3D" id="2.10.260.10">
    <property type="match status" value="1"/>
</dbReference>
<dbReference type="InterPro" id="IPR037914">
    <property type="entry name" value="SpoVT-AbrB_sf"/>
</dbReference>
<dbReference type="RefSeq" id="WP_125479984.1">
    <property type="nucleotide sequence ID" value="NZ_RSFW01000013.1"/>
</dbReference>
<reference evidence="4" key="1">
    <citation type="submission" date="2018-12" db="EMBL/GenBank/DDBJ databases">
        <title>Bacillus chawlae sp. nov., Bacillus glennii sp. nov., and Bacillus saganii sp. nov. Isolated from the Vehicle Assembly Building at Kennedy Space Center where the Viking Spacecraft were Assembled.</title>
        <authorList>
            <person name="Seuylemezian A."/>
            <person name="Vaishampayan P."/>
        </authorList>
    </citation>
    <scope>NUCLEOTIDE SEQUENCE [LARGE SCALE GENOMIC DNA]</scope>
    <source>
        <strain evidence="4">DSM 13966</strain>
    </source>
</reference>
<dbReference type="GO" id="GO:0003677">
    <property type="term" value="F:DNA binding"/>
    <property type="evidence" value="ECO:0007669"/>
    <property type="project" value="UniProtKB-UniRule"/>
</dbReference>
<dbReference type="PROSITE" id="PS51740">
    <property type="entry name" value="SPOVT_ABRB"/>
    <property type="match status" value="1"/>
</dbReference>